<name>A0AAV6YB99_ENGPU</name>
<proteinExistence type="predicted"/>
<feature type="compositionally biased region" description="Pro residues" evidence="1">
    <location>
        <begin position="66"/>
        <end position="79"/>
    </location>
</feature>
<evidence type="ECO:0000313" key="2">
    <source>
        <dbReference type="EMBL" id="KAG8534834.1"/>
    </source>
</evidence>
<organism evidence="2 3">
    <name type="scientific">Engystomops pustulosus</name>
    <name type="common">Tungara frog</name>
    <name type="synonym">Physalaemus pustulosus</name>
    <dbReference type="NCBI Taxonomy" id="76066"/>
    <lineage>
        <taxon>Eukaryota</taxon>
        <taxon>Metazoa</taxon>
        <taxon>Chordata</taxon>
        <taxon>Craniata</taxon>
        <taxon>Vertebrata</taxon>
        <taxon>Euteleostomi</taxon>
        <taxon>Amphibia</taxon>
        <taxon>Batrachia</taxon>
        <taxon>Anura</taxon>
        <taxon>Neobatrachia</taxon>
        <taxon>Hyloidea</taxon>
        <taxon>Leptodactylidae</taxon>
        <taxon>Leiuperinae</taxon>
        <taxon>Engystomops</taxon>
    </lineage>
</organism>
<comment type="caution">
    <text evidence="2">The sequence shown here is derived from an EMBL/GenBank/DDBJ whole genome shotgun (WGS) entry which is preliminary data.</text>
</comment>
<feature type="region of interest" description="Disordered" evidence="1">
    <location>
        <begin position="47"/>
        <end position="88"/>
    </location>
</feature>
<dbReference type="AlphaFoldDB" id="A0AAV6YB99"/>
<dbReference type="Proteomes" id="UP000824782">
    <property type="component" value="Unassembled WGS sequence"/>
</dbReference>
<accession>A0AAV6YB99</accession>
<sequence>MMPFPFSLQNWGNFSLMKSRCPCYYWPPRTHPDHPLLRPCLLTLSQSPTLRTQHPQRIETRRPLQAAPPPPPEPHPQPLLPRRRSYRG</sequence>
<protein>
    <submittedName>
        <fullName evidence="2">Uncharacterized protein</fullName>
    </submittedName>
</protein>
<dbReference type="EMBL" id="WNYA01088936">
    <property type="protein sequence ID" value="KAG8534834.1"/>
    <property type="molecule type" value="Genomic_DNA"/>
</dbReference>
<reference evidence="2" key="1">
    <citation type="thesis" date="2020" institute="ProQuest LLC" country="789 East Eisenhower Parkway, Ann Arbor, MI, USA">
        <title>Comparative Genomics and Chromosome Evolution.</title>
        <authorList>
            <person name="Mudd A.B."/>
        </authorList>
    </citation>
    <scope>NUCLEOTIDE SEQUENCE</scope>
    <source>
        <strain evidence="2">237g6f4</strain>
        <tissue evidence="2">Blood</tissue>
    </source>
</reference>
<evidence type="ECO:0000256" key="1">
    <source>
        <dbReference type="SAM" id="MobiDB-lite"/>
    </source>
</evidence>
<evidence type="ECO:0000313" key="3">
    <source>
        <dbReference type="Proteomes" id="UP000824782"/>
    </source>
</evidence>
<gene>
    <name evidence="2" type="ORF">GDO81_030166</name>
</gene>
<keyword evidence="3" id="KW-1185">Reference proteome</keyword>